<dbReference type="Gene3D" id="2.60.40.1150">
    <property type="match status" value="1"/>
</dbReference>
<dbReference type="SMART" id="SM00809">
    <property type="entry name" value="Alpha_adaptinC2"/>
    <property type="match status" value="1"/>
</dbReference>
<sequence>MSLATQDSNNPDLQDRGYIDWRLLSTDPVTAKEVVLSEKPLISEGTDLIEPTLLDELMCHIGSLASVYRKPPNAFVEGSHGIHRKHLPIHHGSTDAGDSPVGTTMTTNLEQPQVIPSQGNLLGDLLNLEIGPPVNVPQVSSMQMGAVDLLGGGLDSLVGQSFIPSSVPAIFAPSPTPAVISSGLNGLFELSTGIGMAPGGYVAPKAVWLPSVKAKGLEISGTFTHHQGNIYMEMNFTNKALQHMTDFAIQFNKNSFGVIPITPLAIHTPLMPNQSIDVSLPLNTLGPVMKMEPLNNLQVAVKNNIDVFYFSCLIPLNVLFVEDGKMERQVFLATWKDIPNENELQFQIKECHLNADTVSRKLQNNNVYTIAKRNVEGRDTLYQSLKLTNGIRILAELRIQPGNPNYTLSLKCRASEVSQYIYQVYDSILKN</sequence>
<dbReference type="EMBL" id="JASSZA010000021">
    <property type="protein sequence ID" value="KAK2084878.1"/>
    <property type="molecule type" value="Genomic_DNA"/>
</dbReference>
<dbReference type="Gene3D" id="3.30.310.10">
    <property type="entry name" value="TATA-Binding Protein"/>
    <property type="match status" value="1"/>
</dbReference>
<dbReference type="Pfam" id="PF09066">
    <property type="entry name" value="B2-adapt-app_C"/>
    <property type="match status" value="1"/>
</dbReference>
<evidence type="ECO:0000259" key="7">
    <source>
        <dbReference type="SMART" id="SM01020"/>
    </source>
</evidence>
<feature type="domain" description="Clathrin adaptor alpha/beta/gamma-adaptin appendage Ig-like subdomain" evidence="6">
    <location>
        <begin position="204"/>
        <end position="311"/>
    </location>
</feature>
<dbReference type="InterPro" id="IPR013037">
    <property type="entry name" value="Clathrin_b-adaptin_app_Ig-like"/>
</dbReference>
<dbReference type="InterPro" id="IPR011989">
    <property type="entry name" value="ARM-like"/>
</dbReference>
<dbReference type="Proteomes" id="UP001266305">
    <property type="component" value="Unassembled WGS sequence"/>
</dbReference>
<evidence type="ECO:0000313" key="8">
    <source>
        <dbReference type="EMBL" id="KAK2084878.1"/>
    </source>
</evidence>
<name>A0ABQ9TKD6_SAGOE</name>
<dbReference type="InterPro" id="IPR015151">
    <property type="entry name" value="B-adaptin_app_sub_C"/>
</dbReference>
<dbReference type="InterPro" id="IPR008152">
    <property type="entry name" value="Clathrin_a/b/g-adaptin_app_Ig"/>
</dbReference>
<organism evidence="8 9">
    <name type="scientific">Saguinus oedipus</name>
    <name type="common">Cotton-top tamarin</name>
    <name type="synonym">Oedipomidas oedipus</name>
    <dbReference type="NCBI Taxonomy" id="9490"/>
    <lineage>
        <taxon>Eukaryota</taxon>
        <taxon>Metazoa</taxon>
        <taxon>Chordata</taxon>
        <taxon>Craniata</taxon>
        <taxon>Vertebrata</taxon>
        <taxon>Euteleostomi</taxon>
        <taxon>Mammalia</taxon>
        <taxon>Eutheria</taxon>
        <taxon>Euarchontoglires</taxon>
        <taxon>Primates</taxon>
        <taxon>Haplorrhini</taxon>
        <taxon>Platyrrhini</taxon>
        <taxon>Cebidae</taxon>
        <taxon>Callitrichinae</taxon>
        <taxon>Saguinus</taxon>
    </lineage>
</organism>
<keyword evidence="5" id="KW-0472">Membrane</keyword>
<gene>
    <name evidence="8" type="primary">AP2B1_7</name>
    <name evidence="8" type="ORF">P7K49_036178</name>
</gene>
<keyword evidence="4" id="KW-0653">Protein transport</keyword>
<evidence type="ECO:0000256" key="4">
    <source>
        <dbReference type="ARBA" id="ARBA00022927"/>
    </source>
</evidence>
<accession>A0ABQ9TKD6</accession>
<evidence type="ECO:0000259" key="6">
    <source>
        <dbReference type="SMART" id="SM00809"/>
    </source>
</evidence>
<dbReference type="SUPFAM" id="SSF55711">
    <property type="entry name" value="Subdomain of clathrin and coatomer appendage domain"/>
    <property type="match status" value="1"/>
</dbReference>
<feature type="domain" description="Beta-adaptin appendage C-terminal subdomain" evidence="7">
    <location>
        <begin position="320"/>
        <end position="430"/>
    </location>
</feature>
<dbReference type="Gene3D" id="1.25.10.10">
    <property type="entry name" value="Leucine-rich Repeat Variant"/>
    <property type="match status" value="1"/>
</dbReference>
<dbReference type="SUPFAM" id="SSF48371">
    <property type="entry name" value="ARM repeat"/>
    <property type="match status" value="1"/>
</dbReference>
<dbReference type="Pfam" id="PF02883">
    <property type="entry name" value="Alpha_adaptinC2"/>
    <property type="match status" value="1"/>
</dbReference>
<keyword evidence="9" id="KW-1185">Reference proteome</keyword>
<evidence type="ECO:0000256" key="3">
    <source>
        <dbReference type="ARBA" id="ARBA00022448"/>
    </source>
</evidence>
<evidence type="ECO:0000256" key="2">
    <source>
        <dbReference type="ARBA" id="ARBA00006613"/>
    </source>
</evidence>
<keyword evidence="3" id="KW-0813">Transport</keyword>
<evidence type="ECO:0000313" key="9">
    <source>
        <dbReference type="Proteomes" id="UP001266305"/>
    </source>
</evidence>
<dbReference type="InterPro" id="IPR012295">
    <property type="entry name" value="TBP_dom_sf"/>
</dbReference>
<dbReference type="PANTHER" id="PTHR11134">
    <property type="entry name" value="ADAPTOR COMPLEX SUBUNIT BETA FAMILY MEMBER"/>
    <property type="match status" value="1"/>
</dbReference>
<dbReference type="InterPro" id="IPR013041">
    <property type="entry name" value="Clathrin_app_Ig-like_sf"/>
</dbReference>
<proteinExistence type="inferred from homology"/>
<dbReference type="SMART" id="SM01020">
    <property type="entry name" value="B2-adapt-app_C"/>
    <property type="match status" value="1"/>
</dbReference>
<evidence type="ECO:0000256" key="5">
    <source>
        <dbReference type="ARBA" id="ARBA00023136"/>
    </source>
</evidence>
<dbReference type="InterPro" id="IPR026739">
    <property type="entry name" value="AP_beta"/>
</dbReference>
<dbReference type="SUPFAM" id="SSF49348">
    <property type="entry name" value="Clathrin adaptor appendage domain"/>
    <property type="match status" value="1"/>
</dbReference>
<comment type="subcellular location">
    <subcellularLocation>
        <location evidence="1">Endomembrane system</location>
        <topology evidence="1">Peripheral membrane protein</topology>
    </subcellularLocation>
</comment>
<comment type="similarity">
    <text evidence="2">Belongs to the adaptor complexes large subunit family.</text>
</comment>
<dbReference type="InterPro" id="IPR016024">
    <property type="entry name" value="ARM-type_fold"/>
</dbReference>
<evidence type="ECO:0000256" key="1">
    <source>
        <dbReference type="ARBA" id="ARBA00004184"/>
    </source>
</evidence>
<reference evidence="8 9" key="1">
    <citation type="submission" date="2023-05" db="EMBL/GenBank/DDBJ databases">
        <title>B98-5 Cell Line De Novo Hybrid Assembly: An Optical Mapping Approach.</title>
        <authorList>
            <person name="Kananen K."/>
            <person name="Auerbach J.A."/>
            <person name="Kautto E."/>
            <person name="Blachly J.S."/>
        </authorList>
    </citation>
    <scope>NUCLEOTIDE SEQUENCE [LARGE SCALE GENOMIC DNA]</scope>
    <source>
        <strain evidence="8">B95-8</strain>
        <tissue evidence="8">Cell line</tissue>
    </source>
</reference>
<protein>
    <submittedName>
        <fullName evidence="8">AP-2 complex subunit beta</fullName>
    </submittedName>
</protein>
<comment type="caution">
    <text evidence="8">The sequence shown here is derived from an EMBL/GenBank/DDBJ whole genome shotgun (WGS) entry which is preliminary data.</text>
</comment>
<dbReference type="InterPro" id="IPR009028">
    <property type="entry name" value="Coatomer/calthrin_app_sub_C"/>
</dbReference>